<dbReference type="Pfam" id="PF04954">
    <property type="entry name" value="SIP"/>
    <property type="match status" value="1"/>
</dbReference>
<dbReference type="InterPro" id="IPR039374">
    <property type="entry name" value="SIP_fam"/>
</dbReference>
<dbReference type="Proteomes" id="UP000069620">
    <property type="component" value="Unassembled WGS sequence"/>
</dbReference>
<dbReference type="STRING" id="146020.RMCB_0285"/>
<comment type="caution">
    <text evidence="2">The sequence shown here is derived from an EMBL/GenBank/DDBJ whole genome shotgun (WGS) entry which is preliminary data.</text>
</comment>
<feature type="domain" description="FAD-binding FR-type" evidence="1">
    <location>
        <begin position="22"/>
        <end position="124"/>
    </location>
</feature>
<sequence length="238" mass="25828">MDSTGKQASRGLEGALVRLCRGGDYELKVVGRTELTSNYLRLHFTAERLLAEQRLHPTMWVRGWFPDGGKAHQRGYTLVNPDPEAGTVDIDFAMHDGVATRWAAGAGPGDILEVTVLGSNFALPEPQPAGYVIVGDAASLPAINSLLDAIGDAPARVFLEAGHDDDPELPITGAADVTWVDRDGDGLLQAVSSCAFDAADHFGWVACNNRTTREVARVFREQYRIPRRNIKAQAYWAA</sequence>
<gene>
    <name evidence="2" type="ORF">RMCB_0285</name>
</gene>
<dbReference type="Gene3D" id="2.40.30.10">
    <property type="entry name" value="Translation factors"/>
    <property type="match status" value="1"/>
</dbReference>
<dbReference type="Pfam" id="PF08021">
    <property type="entry name" value="FAD_binding_9"/>
    <property type="match status" value="1"/>
</dbReference>
<keyword evidence="3" id="KW-1185">Reference proteome</keyword>
<protein>
    <submittedName>
        <fullName evidence="2">FAD-binding 9, siderophore-interacting domain-containing protein</fullName>
    </submittedName>
</protein>
<dbReference type="CDD" id="cd06193">
    <property type="entry name" value="siderophore_interacting"/>
    <property type="match status" value="1"/>
</dbReference>
<dbReference type="SUPFAM" id="SSF63380">
    <property type="entry name" value="Riboflavin synthase domain-like"/>
    <property type="match status" value="1"/>
</dbReference>
<dbReference type="InterPro" id="IPR007037">
    <property type="entry name" value="SIP_rossman_dom"/>
</dbReference>
<evidence type="ECO:0000259" key="1">
    <source>
        <dbReference type="PROSITE" id="PS51384"/>
    </source>
</evidence>
<organism evidence="2 3">
    <name type="scientific">Mycolicibacterium brisbanense</name>
    <dbReference type="NCBI Taxonomy" id="146020"/>
    <lineage>
        <taxon>Bacteria</taxon>
        <taxon>Bacillati</taxon>
        <taxon>Actinomycetota</taxon>
        <taxon>Actinomycetes</taxon>
        <taxon>Mycobacteriales</taxon>
        <taxon>Mycobacteriaceae</taxon>
        <taxon>Mycolicibacterium</taxon>
    </lineage>
</organism>
<dbReference type="OrthoDB" id="3396083at2"/>
<dbReference type="Gene3D" id="3.40.50.80">
    <property type="entry name" value="Nucleotide-binding domain of ferredoxin-NADP reductase (FNR) module"/>
    <property type="match status" value="1"/>
</dbReference>
<dbReference type="InterPro" id="IPR039261">
    <property type="entry name" value="FNR_nucleotide-bd"/>
</dbReference>
<dbReference type="InterPro" id="IPR013113">
    <property type="entry name" value="SIP_FAD-bd"/>
</dbReference>
<dbReference type="EMBL" id="BCSX01000004">
    <property type="protein sequence ID" value="GAS86189.1"/>
    <property type="molecule type" value="Genomic_DNA"/>
</dbReference>
<reference evidence="3" key="1">
    <citation type="journal article" date="2016" name="Genome Announc.">
        <title>Draft Genome Sequences of Five Rapidly Growing Mycobacterium Species, M. thermoresistibile, M. fortuitum subsp. acetamidolyticum, M. canariasense, M. brisbanense, and M. novocastrense.</title>
        <authorList>
            <person name="Katahira K."/>
            <person name="Ogura Y."/>
            <person name="Gotoh Y."/>
            <person name="Hayashi T."/>
        </authorList>
    </citation>
    <scope>NUCLEOTIDE SEQUENCE [LARGE SCALE GENOMIC DNA]</scope>
    <source>
        <strain evidence="3">JCM15654</strain>
    </source>
</reference>
<dbReference type="InterPro" id="IPR017938">
    <property type="entry name" value="Riboflavin_synthase-like_b-brl"/>
</dbReference>
<accession>A0A100VUN8</accession>
<reference evidence="3" key="2">
    <citation type="submission" date="2016-02" db="EMBL/GenBank/DDBJ databases">
        <title>Draft genome sequence of five rapidly growing Mycobacterium species.</title>
        <authorList>
            <person name="Katahira K."/>
            <person name="Gotou Y."/>
            <person name="Iida K."/>
            <person name="Ogura Y."/>
            <person name="Hayashi T."/>
        </authorList>
    </citation>
    <scope>NUCLEOTIDE SEQUENCE [LARGE SCALE GENOMIC DNA]</scope>
    <source>
        <strain evidence="3">JCM15654</strain>
    </source>
</reference>
<evidence type="ECO:0000313" key="2">
    <source>
        <dbReference type="EMBL" id="GAS86189.1"/>
    </source>
</evidence>
<proteinExistence type="predicted"/>
<name>A0A100VUN8_9MYCO</name>
<dbReference type="PANTHER" id="PTHR30157:SF0">
    <property type="entry name" value="NADPH-DEPENDENT FERRIC-CHELATE REDUCTASE"/>
    <property type="match status" value="1"/>
</dbReference>
<dbReference type="PROSITE" id="PS51384">
    <property type="entry name" value="FAD_FR"/>
    <property type="match status" value="1"/>
</dbReference>
<dbReference type="AlphaFoldDB" id="A0A100VUN8"/>
<dbReference type="InterPro" id="IPR017927">
    <property type="entry name" value="FAD-bd_FR_type"/>
</dbReference>
<dbReference type="PANTHER" id="PTHR30157">
    <property type="entry name" value="FERRIC REDUCTASE, NADPH-DEPENDENT"/>
    <property type="match status" value="1"/>
</dbReference>
<evidence type="ECO:0000313" key="3">
    <source>
        <dbReference type="Proteomes" id="UP000069620"/>
    </source>
</evidence>
<dbReference type="GO" id="GO:0016491">
    <property type="term" value="F:oxidoreductase activity"/>
    <property type="evidence" value="ECO:0007669"/>
    <property type="project" value="InterPro"/>
</dbReference>
<dbReference type="RefSeq" id="WP_062827328.1">
    <property type="nucleotide sequence ID" value="NZ_BCSX01000004.1"/>
</dbReference>